<keyword evidence="1" id="KW-1003">Cell membrane</keyword>
<keyword evidence="1" id="KW-1133">Transmembrane helix</keyword>
<feature type="transmembrane region" description="Helical" evidence="1">
    <location>
        <begin position="6"/>
        <end position="26"/>
    </location>
</feature>
<feature type="transmembrane region" description="Helical" evidence="1">
    <location>
        <begin position="225"/>
        <end position="244"/>
    </location>
</feature>
<dbReference type="GO" id="GO:0005886">
    <property type="term" value="C:plasma membrane"/>
    <property type="evidence" value="ECO:0007669"/>
    <property type="project" value="UniProtKB-SubCell"/>
</dbReference>
<organism evidence="2 3">
    <name type="scientific">Vibrio paucivorans</name>
    <dbReference type="NCBI Taxonomy" id="2829489"/>
    <lineage>
        <taxon>Bacteria</taxon>
        <taxon>Pseudomonadati</taxon>
        <taxon>Pseudomonadota</taxon>
        <taxon>Gammaproteobacteria</taxon>
        <taxon>Vibrionales</taxon>
        <taxon>Vibrionaceae</taxon>
        <taxon>Vibrio</taxon>
    </lineage>
</organism>
<sequence>MLKTKQFWFGLIVTVVVFSVLVKLGFWQLARGEDKQTMEVQLANYQSKPAIPLAEFLRIQQGRQNGSVSLDLAGMKIWAELEPIPNAYVYLDNQTYRAEPNGPSKVGYLALQVMRSRSGQYLLVERGFIAAMRDRRTLPTISWLDTPHKLEGRVYTRSHNPLSSDIQSEFMQGIYRIQNLNIEQLSTLFGVPLAAYVLQPQQDDWPYSQPWKPVPMKSTKHYGYAFQWFSMALALCILSSWVTYKYLKRITRDQQGERQ</sequence>
<accession>A0A9X3CB11</accession>
<dbReference type="Proteomes" id="UP001155586">
    <property type="component" value="Unassembled WGS sequence"/>
</dbReference>
<protein>
    <recommendedName>
        <fullName evidence="1">SURF1-like protein</fullName>
    </recommendedName>
</protein>
<comment type="caution">
    <text evidence="2">The sequence shown here is derived from an EMBL/GenBank/DDBJ whole genome shotgun (WGS) entry which is preliminary data.</text>
</comment>
<dbReference type="RefSeq" id="WP_265686173.1">
    <property type="nucleotide sequence ID" value="NZ_JAKRRX010000003.1"/>
</dbReference>
<comment type="subcellular location">
    <subcellularLocation>
        <location evidence="1">Cell membrane</location>
        <topology evidence="1">Multi-pass membrane protein</topology>
    </subcellularLocation>
</comment>
<name>A0A9X3CB11_9VIBR</name>
<dbReference type="Pfam" id="PF02104">
    <property type="entry name" value="SURF1"/>
    <property type="match status" value="1"/>
</dbReference>
<dbReference type="InterPro" id="IPR002994">
    <property type="entry name" value="Surf1/Shy1"/>
</dbReference>
<keyword evidence="3" id="KW-1185">Reference proteome</keyword>
<evidence type="ECO:0000313" key="2">
    <source>
        <dbReference type="EMBL" id="MCW8332393.1"/>
    </source>
</evidence>
<dbReference type="CDD" id="cd06662">
    <property type="entry name" value="SURF1"/>
    <property type="match status" value="1"/>
</dbReference>
<keyword evidence="1" id="KW-0472">Membrane</keyword>
<evidence type="ECO:0000256" key="1">
    <source>
        <dbReference type="RuleBase" id="RU363076"/>
    </source>
</evidence>
<evidence type="ECO:0000313" key="3">
    <source>
        <dbReference type="Proteomes" id="UP001155586"/>
    </source>
</evidence>
<keyword evidence="1" id="KW-0812">Transmembrane</keyword>
<reference evidence="2" key="1">
    <citation type="submission" date="2022-02" db="EMBL/GenBank/DDBJ databases">
        <title>Vibrio sp. nov., a new bacterium isolated from Bohai sea, China.</title>
        <authorList>
            <person name="Yuan Y."/>
        </authorList>
    </citation>
    <scope>NUCLEOTIDE SEQUENCE</scope>
    <source>
        <strain evidence="2">DBSS07</strain>
    </source>
</reference>
<dbReference type="AlphaFoldDB" id="A0A9X3CB11"/>
<gene>
    <name evidence="2" type="ORF">MD483_00905</name>
</gene>
<dbReference type="EMBL" id="JAKRRX010000003">
    <property type="protein sequence ID" value="MCW8332393.1"/>
    <property type="molecule type" value="Genomic_DNA"/>
</dbReference>
<proteinExistence type="inferred from homology"/>
<dbReference type="PROSITE" id="PS50895">
    <property type="entry name" value="SURF1"/>
    <property type="match status" value="1"/>
</dbReference>
<comment type="similarity">
    <text evidence="1">Belongs to the SURF1 family.</text>
</comment>